<evidence type="ECO:0000313" key="2">
    <source>
        <dbReference type="Proteomes" id="UP000092177"/>
    </source>
</evidence>
<dbReference type="KEGG" id="chig:CH63R_02874"/>
<dbReference type="RefSeq" id="XP_018162665.1">
    <property type="nucleotide sequence ID" value="XM_018297849.1"/>
</dbReference>
<accession>A0A1B7YQH8</accession>
<gene>
    <name evidence="1" type="ORF">CH63R_02874</name>
</gene>
<organism evidence="1 2">
    <name type="scientific">Colletotrichum higginsianum (strain IMI 349063)</name>
    <name type="common">Crucifer anthracnose fungus</name>
    <dbReference type="NCBI Taxonomy" id="759273"/>
    <lineage>
        <taxon>Eukaryota</taxon>
        <taxon>Fungi</taxon>
        <taxon>Dikarya</taxon>
        <taxon>Ascomycota</taxon>
        <taxon>Pezizomycotina</taxon>
        <taxon>Sordariomycetes</taxon>
        <taxon>Hypocreomycetidae</taxon>
        <taxon>Glomerellales</taxon>
        <taxon>Glomerellaceae</taxon>
        <taxon>Colletotrichum</taxon>
        <taxon>Colletotrichum destructivum species complex</taxon>
    </lineage>
</organism>
<dbReference type="VEuPathDB" id="FungiDB:CH63R_02874"/>
<dbReference type="EMBL" id="LTAN01000002">
    <property type="protein sequence ID" value="OBR14148.1"/>
    <property type="molecule type" value="Genomic_DNA"/>
</dbReference>
<dbReference type="GeneID" id="28861956"/>
<sequence length="79" mass="8861">MVSAVVLITTAVSIIFSRLTIPTRADWLEAELRPTLIQIIARVTPLIFVGPELSRDPAWLDITVTYFAKSNAALKEHWL</sequence>
<protein>
    <submittedName>
        <fullName evidence="1">KR domain-containing protein</fullName>
    </submittedName>
</protein>
<reference evidence="2" key="1">
    <citation type="journal article" date="2017" name="BMC Genomics">
        <title>Gapless genome assembly of Colletotrichum higginsianum reveals chromosome structure and association of transposable elements with secondary metabolite gene clusters.</title>
        <authorList>
            <person name="Dallery J.-F."/>
            <person name="Lapalu N."/>
            <person name="Zampounis A."/>
            <person name="Pigne S."/>
            <person name="Luyten I."/>
            <person name="Amselem J."/>
            <person name="Wittenberg A.H.J."/>
            <person name="Zhou S."/>
            <person name="de Queiroz M.V."/>
            <person name="Robin G.P."/>
            <person name="Auger A."/>
            <person name="Hainaut M."/>
            <person name="Henrissat B."/>
            <person name="Kim K.-T."/>
            <person name="Lee Y.-H."/>
            <person name="Lespinet O."/>
            <person name="Schwartz D.C."/>
            <person name="Thon M.R."/>
            <person name="O'Connell R.J."/>
        </authorList>
    </citation>
    <scope>NUCLEOTIDE SEQUENCE [LARGE SCALE GENOMIC DNA]</scope>
    <source>
        <strain evidence="2">IMI 349063</strain>
    </source>
</reference>
<keyword evidence="2" id="KW-1185">Reference proteome</keyword>
<dbReference type="AlphaFoldDB" id="A0A1B7YQH8"/>
<proteinExistence type="predicted"/>
<comment type="caution">
    <text evidence="1">The sequence shown here is derived from an EMBL/GenBank/DDBJ whole genome shotgun (WGS) entry which is preliminary data.</text>
</comment>
<dbReference type="Proteomes" id="UP000092177">
    <property type="component" value="Chromosome 2"/>
</dbReference>
<evidence type="ECO:0000313" key="1">
    <source>
        <dbReference type="EMBL" id="OBR14148.1"/>
    </source>
</evidence>
<name>A0A1B7YQH8_COLHI</name>